<feature type="compositionally biased region" description="Polar residues" evidence="1">
    <location>
        <begin position="136"/>
        <end position="149"/>
    </location>
</feature>
<evidence type="ECO:0000313" key="3">
    <source>
        <dbReference type="Proteomes" id="UP000305067"/>
    </source>
</evidence>
<dbReference type="EMBL" id="ML178817">
    <property type="protein sequence ID" value="TFL05350.1"/>
    <property type="molecule type" value="Genomic_DNA"/>
</dbReference>
<sequence length="155" mass="16957">MQRNVILCAAGKEAQRDREAPNRGRGAGQAGLTPNHHTTILLAKAGRFRVIRFHVRSLLLHVGEYCLDARSGRQSSGFDSGMYEARGVARSAHSVRYPVRSEEGVLFVGMSPVENSRVDYRSFMLTVPLDDRPHQKASQPSAKESSAPLTAQLGA</sequence>
<organism evidence="2 3">
    <name type="scientific">Pterulicium gracile</name>
    <dbReference type="NCBI Taxonomy" id="1884261"/>
    <lineage>
        <taxon>Eukaryota</taxon>
        <taxon>Fungi</taxon>
        <taxon>Dikarya</taxon>
        <taxon>Basidiomycota</taxon>
        <taxon>Agaricomycotina</taxon>
        <taxon>Agaricomycetes</taxon>
        <taxon>Agaricomycetidae</taxon>
        <taxon>Agaricales</taxon>
        <taxon>Pleurotineae</taxon>
        <taxon>Pterulaceae</taxon>
        <taxon>Pterulicium</taxon>
    </lineage>
</organism>
<proteinExistence type="predicted"/>
<name>A0A5C3QX41_9AGAR</name>
<gene>
    <name evidence="2" type="ORF">BDV98DRAFT_580440</name>
</gene>
<protein>
    <submittedName>
        <fullName evidence="2">Uncharacterized protein</fullName>
    </submittedName>
</protein>
<evidence type="ECO:0000313" key="2">
    <source>
        <dbReference type="EMBL" id="TFL05350.1"/>
    </source>
</evidence>
<feature type="region of interest" description="Disordered" evidence="1">
    <location>
        <begin position="131"/>
        <end position="155"/>
    </location>
</feature>
<dbReference type="AlphaFoldDB" id="A0A5C3QX41"/>
<keyword evidence="3" id="KW-1185">Reference proteome</keyword>
<reference evidence="2 3" key="1">
    <citation type="journal article" date="2019" name="Nat. Ecol. Evol.">
        <title>Megaphylogeny resolves global patterns of mushroom evolution.</title>
        <authorList>
            <person name="Varga T."/>
            <person name="Krizsan K."/>
            <person name="Foldi C."/>
            <person name="Dima B."/>
            <person name="Sanchez-Garcia M."/>
            <person name="Sanchez-Ramirez S."/>
            <person name="Szollosi G.J."/>
            <person name="Szarkandi J.G."/>
            <person name="Papp V."/>
            <person name="Albert L."/>
            <person name="Andreopoulos W."/>
            <person name="Angelini C."/>
            <person name="Antonin V."/>
            <person name="Barry K.W."/>
            <person name="Bougher N.L."/>
            <person name="Buchanan P."/>
            <person name="Buyck B."/>
            <person name="Bense V."/>
            <person name="Catcheside P."/>
            <person name="Chovatia M."/>
            <person name="Cooper J."/>
            <person name="Damon W."/>
            <person name="Desjardin D."/>
            <person name="Finy P."/>
            <person name="Geml J."/>
            <person name="Haridas S."/>
            <person name="Hughes K."/>
            <person name="Justo A."/>
            <person name="Karasinski D."/>
            <person name="Kautmanova I."/>
            <person name="Kiss B."/>
            <person name="Kocsube S."/>
            <person name="Kotiranta H."/>
            <person name="LaButti K.M."/>
            <person name="Lechner B.E."/>
            <person name="Liimatainen K."/>
            <person name="Lipzen A."/>
            <person name="Lukacs Z."/>
            <person name="Mihaltcheva S."/>
            <person name="Morgado L.N."/>
            <person name="Niskanen T."/>
            <person name="Noordeloos M.E."/>
            <person name="Ohm R.A."/>
            <person name="Ortiz-Santana B."/>
            <person name="Ovrebo C."/>
            <person name="Racz N."/>
            <person name="Riley R."/>
            <person name="Savchenko A."/>
            <person name="Shiryaev A."/>
            <person name="Soop K."/>
            <person name="Spirin V."/>
            <person name="Szebenyi C."/>
            <person name="Tomsovsky M."/>
            <person name="Tulloss R.E."/>
            <person name="Uehling J."/>
            <person name="Grigoriev I.V."/>
            <person name="Vagvolgyi C."/>
            <person name="Papp T."/>
            <person name="Martin F.M."/>
            <person name="Miettinen O."/>
            <person name="Hibbett D.S."/>
            <person name="Nagy L.G."/>
        </authorList>
    </citation>
    <scope>NUCLEOTIDE SEQUENCE [LARGE SCALE GENOMIC DNA]</scope>
    <source>
        <strain evidence="2 3">CBS 309.79</strain>
    </source>
</reference>
<dbReference type="Proteomes" id="UP000305067">
    <property type="component" value="Unassembled WGS sequence"/>
</dbReference>
<accession>A0A5C3QX41</accession>
<feature type="region of interest" description="Disordered" evidence="1">
    <location>
        <begin position="12"/>
        <end position="32"/>
    </location>
</feature>
<feature type="compositionally biased region" description="Basic and acidic residues" evidence="1">
    <location>
        <begin position="13"/>
        <end position="22"/>
    </location>
</feature>
<dbReference type="OrthoDB" id="274683at2759"/>
<evidence type="ECO:0000256" key="1">
    <source>
        <dbReference type="SAM" id="MobiDB-lite"/>
    </source>
</evidence>